<dbReference type="InterPro" id="IPR004343">
    <property type="entry name" value="Plus-3_dom"/>
</dbReference>
<keyword evidence="8" id="KW-1185">Reference proteome</keyword>
<dbReference type="Proteomes" id="UP001055712">
    <property type="component" value="Unassembled WGS sequence"/>
</dbReference>
<evidence type="ECO:0000256" key="5">
    <source>
        <dbReference type="SAM" id="MobiDB-lite"/>
    </source>
</evidence>
<comment type="subcellular location">
    <subcellularLocation>
        <location evidence="1">Nucleus</location>
    </subcellularLocation>
</comment>
<dbReference type="OrthoDB" id="166375at2759"/>
<evidence type="ECO:0000313" key="7">
    <source>
        <dbReference type="EMBL" id="KAI3434930.1"/>
    </source>
</evidence>
<name>A0A9D4TUJ9_CHLVU</name>
<feature type="compositionally biased region" description="Basic and acidic residues" evidence="5">
    <location>
        <begin position="240"/>
        <end position="252"/>
    </location>
</feature>
<gene>
    <name evidence="7" type="ORF">D9Q98_002984</name>
</gene>
<feature type="compositionally biased region" description="Acidic residues" evidence="5">
    <location>
        <begin position="253"/>
        <end position="263"/>
    </location>
</feature>
<dbReference type="SMART" id="SM00719">
    <property type="entry name" value="Plus3"/>
    <property type="match status" value="1"/>
</dbReference>
<dbReference type="PANTHER" id="PTHR13115:SF8">
    <property type="entry name" value="RNA POLYMERASE-ASSOCIATED PROTEIN RTF1 HOMOLOG"/>
    <property type="match status" value="1"/>
</dbReference>
<organism evidence="7 8">
    <name type="scientific">Chlorella vulgaris</name>
    <name type="common">Green alga</name>
    <dbReference type="NCBI Taxonomy" id="3077"/>
    <lineage>
        <taxon>Eukaryota</taxon>
        <taxon>Viridiplantae</taxon>
        <taxon>Chlorophyta</taxon>
        <taxon>core chlorophytes</taxon>
        <taxon>Trebouxiophyceae</taxon>
        <taxon>Chlorellales</taxon>
        <taxon>Chlorellaceae</taxon>
        <taxon>Chlorella clade</taxon>
        <taxon>Chlorella</taxon>
    </lineage>
</organism>
<dbReference type="PANTHER" id="PTHR13115">
    <property type="entry name" value="RNA POLYMERASE-ASSOCIATED PROTEIN RTF1 HOMOLOG"/>
    <property type="match status" value="1"/>
</dbReference>
<feature type="compositionally biased region" description="Acidic residues" evidence="5">
    <location>
        <begin position="200"/>
        <end position="214"/>
    </location>
</feature>
<dbReference type="GO" id="GO:1990269">
    <property type="term" value="F:RNA polymerase II C-terminal domain phosphoserine binding"/>
    <property type="evidence" value="ECO:0007669"/>
    <property type="project" value="TreeGrafter"/>
</dbReference>
<evidence type="ECO:0000256" key="3">
    <source>
        <dbReference type="ARBA" id="ARBA00023163"/>
    </source>
</evidence>
<evidence type="ECO:0000313" key="8">
    <source>
        <dbReference type="Proteomes" id="UP001055712"/>
    </source>
</evidence>
<keyword evidence="2" id="KW-0805">Transcription regulation</keyword>
<dbReference type="PROSITE" id="PS51360">
    <property type="entry name" value="PLUS3"/>
    <property type="match status" value="1"/>
</dbReference>
<evidence type="ECO:0000256" key="2">
    <source>
        <dbReference type="ARBA" id="ARBA00023015"/>
    </source>
</evidence>
<evidence type="ECO:0000256" key="4">
    <source>
        <dbReference type="ARBA" id="ARBA00023242"/>
    </source>
</evidence>
<feature type="region of interest" description="Disordered" evidence="5">
    <location>
        <begin position="605"/>
        <end position="637"/>
    </location>
</feature>
<feature type="compositionally biased region" description="Basic and acidic residues" evidence="5">
    <location>
        <begin position="161"/>
        <end position="199"/>
    </location>
</feature>
<dbReference type="EMBL" id="SIDB01000003">
    <property type="protein sequence ID" value="KAI3434930.1"/>
    <property type="molecule type" value="Genomic_DNA"/>
</dbReference>
<feature type="compositionally biased region" description="Basic and acidic residues" evidence="5">
    <location>
        <begin position="139"/>
        <end position="150"/>
    </location>
</feature>
<dbReference type="GO" id="GO:0003677">
    <property type="term" value="F:DNA binding"/>
    <property type="evidence" value="ECO:0007669"/>
    <property type="project" value="InterPro"/>
</dbReference>
<keyword evidence="3" id="KW-0804">Transcription</keyword>
<dbReference type="Gene3D" id="3.90.70.200">
    <property type="entry name" value="Plus-3 domain"/>
    <property type="match status" value="1"/>
</dbReference>
<proteinExistence type="predicted"/>
<keyword evidence="4" id="KW-0539">Nucleus</keyword>
<protein>
    <recommendedName>
        <fullName evidence="6">Plus3 domain-containing protein</fullName>
    </recommendedName>
</protein>
<comment type="caution">
    <text evidence="7">The sequence shown here is derived from an EMBL/GenBank/DDBJ whole genome shotgun (WGS) entry which is preliminary data.</text>
</comment>
<dbReference type="Pfam" id="PF03126">
    <property type="entry name" value="Plus-3"/>
    <property type="match status" value="1"/>
</dbReference>
<feature type="domain" description="Plus3" evidence="6">
    <location>
        <begin position="260"/>
        <end position="410"/>
    </location>
</feature>
<evidence type="ECO:0000259" key="6">
    <source>
        <dbReference type="PROSITE" id="PS51360"/>
    </source>
</evidence>
<feature type="region of interest" description="Disordered" evidence="5">
    <location>
        <begin position="139"/>
        <end position="263"/>
    </location>
</feature>
<dbReference type="SUPFAM" id="SSF159042">
    <property type="entry name" value="Plus3-like"/>
    <property type="match status" value="1"/>
</dbReference>
<evidence type="ECO:0000256" key="1">
    <source>
        <dbReference type="ARBA" id="ARBA00004123"/>
    </source>
</evidence>
<dbReference type="GO" id="GO:0016593">
    <property type="term" value="C:Cdc73/Paf1 complex"/>
    <property type="evidence" value="ECO:0007669"/>
    <property type="project" value="TreeGrafter"/>
</dbReference>
<accession>A0A9D4TUJ9</accession>
<feature type="region of interest" description="Disordered" evidence="5">
    <location>
        <begin position="544"/>
        <end position="580"/>
    </location>
</feature>
<dbReference type="InterPro" id="IPR036128">
    <property type="entry name" value="Plus3-like_sf"/>
</dbReference>
<sequence length="637" mass="70935">MSESSLDSELLAGAGAKSGGKKRKALSDSSEEEVSSEDVSLDDESELEEMRAASKKRAGGSASKQPARKRQARGRAASQSDDEADESSDEERLVIDEEELIEDEDDRKRLAAMTELQREYELANRADIRNQEALRRKLLAKKDVKAERAGAKAAKRVRSKSGREEREEAAKKSAMEELKAARERKARGVEERARKRDDSDAMEDEDGGEEEDGGEGGSRRRRSDDSSEEGALGSDDEMFDRERDLYGRRSREEGEDEEDEAPLEEVKKIQVRREKLEEWVNQPFFEDTLPGCMVRVMVGDVLGPDGMPVQSYRLCQVVAVETRAPGYYKDSGKAWPSPYAFGPSKEKTHKWLLVERGHSQRGMPLAQVSNTGFSQAEFESWQRALKEQGRPQVSRRTVKDTYARMVKANAYTYTAEDVSKLLQQKKDKGQAPHNIALEKARLGAQLAHAKEHGEDEMAAQLESQIAQLEGRLGAGKGTRQKHNMADLNKRNSDMNFKNALDNVSNKVGVAAGAQDANATQLDPFSRRATRPIVYWSTKRAQQAGSEAVVEDEPAPAAAAEVDPIDEGQQHQQQQQKRRHDLDAIVDLSKLDLSVLDRPARMPPMARKLLGPTWRPAPPPPGARIVSLEEYSRSKGLA</sequence>
<dbReference type="AlphaFoldDB" id="A0A9D4TUJ9"/>
<reference evidence="7" key="1">
    <citation type="journal article" date="2019" name="Plant J.">
        <title>Chlorella vulgaris genome assembly and annotation reveals the molecular basis for metabolic acclimation to high light conditions.</title>
        <authorList>
            <person name="Cecchin M."/>
            <person name="Marcolungo L."/>
            <person name="Rossato M."/>
            <person name="Girolomoni L."/>
            <person name="Cosentino E."/>
            <person name="Cuine S."/>
            <person name="Li-Beisson Y."/>
            <person name="Delledonne M."/>
            <person name="Ballottari M."/>
        </authorList>
    </citation>
    <scope>NUCLEOTIDE SEQUENCE</scope>
    <source>
        <strain evidence="7">211/11P</strain>
    </source>
</reference>
<reference evidence="7" key="2">
    <citation type="submission" date="2020-11" db="EMBL/GenBank/DDBJ databases">
        <authorList>
            <person name="Cecchin M."/>
            <person name="Marcolungo L."/>
            <person name="Rossato M."/>
            <person name="Girolomoni L."/>
            <person name="Cosentino E."/>
            <person name="Cuine S."/>
            <person name="Li-Beisson Y."/>
            <person name="Delledonne M."/>
            <person name="Ballottari M."/>
        </authorList>
    </citation>
    <scope>NUCLEOTIDE SEQUENCE</scope>
    <source>
        <strain evidence="7">211/11P</strain>
        <tissue evidence="7">Whole cell</tissue>
    </source>
</reference>
<feature type="compositionally biased region" description="Acidic residues" evidence="5">
    <location>
        <begin position="29"/>
        <end position="47"/>
    </location>
</feature>
<feature type="region of interest" description="Disordered" evidence="5">
    <location>
        <begin position="1"/>
        <end position="100"/>
    </location>
</feature>
<feature type="compositionally biased region" description="Acidic residues" evidence="5">
    <location>
        <begin position="80"/>
        <end position="89"/>
    </location>
</feature>